<dbReference type="Gene3D" id="2.40.100.10">
    <property type="entry name" value="Cyclophilin-like"/>
    <property type="match status" value="1"/>
</dbReference>
<feature type="region of interest" description="Disordered" evidence="1">
    <location>
        <begin position="138"/>
        <end position="187"/>
    </location>
</feature>
<gene>
    <name evidence="3" type="ORF">g.25145</name>
</gene>
<feature type="region of interest" description="Disordered" evidence="1">
    <location>
        <begin position="200"/>
        <end position="236"/>
    </location>
</feature>
<dbReference type="GO" id="GO:0003755">
    <property type="term" value="F:peptidyl-prolyl cis-trans isomerase activity"/>
    <property type="evidence" value="ECO:0007669"/>
    <property type="project" value="InterPro"/>
</dbReference>
<feature type="compositionally biased region" description="Basic and acidic residues" evidence="1">
    <location>
        <begin position="177"/>
        <end position="187"/>
    </location>
</feature>
<reference evidence="3" key="1">
    <citation type="submission" date="2015-12" db="EMBL/GenBank/DDBJ databases">
        <title>De novo transcriptome assembly of four potential Pierce s Disease insect vectors from Arizona vineyards.</title>
        <authorList>
            <person name="Tassone E.E."/>
        </authorList>
    </citation>
    <scope>NUCLEOTIDE SEQUENCE</scope>
</reference>
<sequence>MDNLLKMKYILACGSPEEVLWLWLMQAKMIMDLSFFFTMAATPELQNKHTIFAKVTGETIYNMIKLEECLVDSEDRPLYPPKVLKAEILNNPFSDIVIRVLPKNEPLKEEKKKSKSAGVKNYKLLSFGEEAEEEDEEAAVAAKQYSGRSKSTHDLLLDPKLSSTPAVDTEEPIGDEESSKDSVEARERIDRIKNKLKLSQFKKNTVEDDASKNKQKESDEEEYDFGKERREESKRKIEEMKQEFKSLKKDLKQNNKRKLEEENLKNEAIKLKEKKDENDKFKEDYKKELENYKSKMETIPKKGTSREEHTLALLKKFKNKLSSVKEKEPEAEIKDEQKDLEDESWLAHKLHFEDNSPVLAKDASTKDDDWFEITDPRNAINKRRREASKQLLKNIEKRMRD</sequence>
<organism evidence="3">
    <name type="scientific">Clastoptera arizonana</name>
    <name type="common">Arizona spittle bug</name>
    <dbReference type="NCBI Taxonomy" id="38151"/>
    <lineage>
        <taxon>Eukaryota</taxon>
        <taxon>Metazoa</taxon>
        <taxon>Ecdysozoa</taxon>
        <taxon>Arthropoda</taxon>
        <taxon>Hexapoda</taxon>
        <taxon>Insecta</taxon>
        <taxon>Pterygota</taxon>
        <taxon>Neoptera</taxon>
        <taxon>Paraneoptera</taxon>
        <taxon>Hemiptera</taxon>
        <taxon>Auchenorrhyncha</taxon>
        <taxon>Cercopoidea</taxon>
        <taxon>Clastopteridae</taxon>
        <taxon>Clastoptera</taxon>
    </lineage>
</organism>
<evidence type="ECO:0000256" key="1">
    <source>
        <dbReference type="SAM" id="MobiDB-lite"/>
    </source>
</evidence>
<evidence type="ECO:0000259" key="2">
    <source>
        <dbReference type="Pfam" id="PF00160"/>
    </source>
</evidence>
<proteinExistence type="predicted"/>
<feature type="compositionally biased region" description="Basic and acidic residues" evidence="1">
    <location>
        <begin position="204"/>
        <end position="217"/>
    </location>
</feature>
<feature type="domain" description="PPIase cyclophilin-type" evidence="2">
    <location>
        <begin position="34"/>
        <end position="87"/>
    </location>
</feature>
<dbReference type="Pfam" id="PF00160">
    <property type="entry name" value="Pro_isomerase"/>
    <property type="match status" value="1"/>
</dbReference>
<evidence type="ECO:0000313" key="3">
    <source>
        <dbReference type="EMBL" id="JAS23653.1"/>
    </source>
</evidence>
<dbReference type="CDD" id="cd22288">
    <property type="entry name" value="CWC27_CTD"/>
    <property type="match status" value="1"/>
</dbReference>
<protein>
    <recommendedName>
        <fullName evidence="2">PPIase cyclophilin-type domain-containing protein</fullName>
    </recommendedName>
</protein>
<feature type="compositionally biased region" description="Basic and acidic residues" evidence="1">
    <location>
        <begin position="224"/>
        <end position="236"/>
    </location>
</feature>
<accession>A0A1B6DD77</accession>
<dbReference type="AlphaFoldDB" id="A0A1B6DD77"/>
<dbReference type="EMBL" id="GEDC01013645">
    <property type="protein sequence ID" value="JAS23653.1"/>
    <property type="molecule type" value="Transcribed_RNA"/>
</dbReference>
<name>A0A1B6DD77_9HEMI</name>
<dbReference type="InterPro" id="IPR029000">
    <property type="entry name" value="Cyclophilin-like_dom_sf"/>
</dbReference>
<dbReference type="InterPro" id="IPR002130">
    <property type="entry name" value="Cyclophilin-type_PPIase_dom"/>
</dbReference>
<dbReference type="SUPFAM" id="SSF50891">
    <property type="entry name" value="Cyclophilin-like"/>
    <property type="match status" value="1"/>
</dbReference>